<keyword evidence="5" id="KW-0511">Multifunctional enzyme</keyword>
<dbReference type="InterPro" id="IPR016036">
    <property type="entry name" value="Malonyl_transacylase_ACP-bd"/>
</dbReference>
<dbReference type="SMART" id="SM00823">
    <property type="entry name" value="PKS_PP"/>
    <property type="match status" value="1"/>
</dbReference>
<dbReference type="Gene3D" id="1.10.1200.10">
    <property type="entry name" value="ACP-like"/>
    <property type="match status" value="1"/>
</dbReference>
<dbReference type="InterPro" id="IPR001227">
    <property type="entry name" value="Ac_transferase_dom_sf"/>
</dbReference>
<dbReference type="InterPro" id="IPR018201">
    <property type="entry name" value="Ketoacyl_synth_AS"/>
</dbReference>
<dbReference type="Gene3D" id="3.90.180.10">
    <property type="entry name" value="Medium-chain alcohol dehydrogenases, catalytic domain"/>
    <property type="match status" value="1"/>
</dbReference>
<dbReference type="Pfam" id="PF21089">
    <property type="entry name" value="PKS_DH_N"/>
    <property type="match status" value="1"/>
</dbReference>
<feature type="active site" description="Proton donor; for dehydratase activity" evidence="6">
    <location>
        <position position="1178"/>
    </location>
</feature>
<dbReference type="InterPro" id="IPR036291">
    <property type="entry name" value="NAD(P)-bd_dom_sf"/>
</dbReference>
<dbReference type="InterPro" id="IPR042104">
    <property type="entry name" value="PKS_dehydratase_sf"/>
</dbReference>
<dbReference type="InterPro" id="IPR036736">
    <property type="entry name" value="ACP-like_sf"/>
</dbReference>
<dbReference type="STRING" id="1229662.W3WKV6"/>
<dbReference type="EMBL" id="KI912122">
    <property type="protein sequence ID" value="ETS73451.1"/>
    <property type="molecule type" value="Genomic_DNA"/>
</dbReference>
<feature type="region of interest" description="C-terminal hotdog fold" evidence="6">
    <location>
        <begin position="1114"/>
        <end position="1272"/>
    </location>
</feature>
<dbReference type="InterPro" id="IPR013968">
    <property type="entry name" value="PKS_KR"/>
</dbReference>
<keyword evidence="1" id="KW-0596">Phosphopantetheine</keyword>
<dbReference type="SUPFAM" id="SSF53901">
    <property type="entry name" value="Thiolase-like"/>
    <property type="match status" value="1"/>
</dbReference>
<dbReference type="GO" id="GO:0004312">
    <property type="term" value="F:fatty acid synthase activity"/>
    <property type="evidence" value="ECO:0007669"/>
    <property type="project" value="TreeGrafter"/>
</dbReference>
<evidence type="ECO:0000256" key="4">
    <source>
        <dbReference type="ARBA" id="ARBA00023002"/>
    </source>
</evidence>
<dbReference type="InterPro" id="IPR056501">
    <property type="entry name" value="NAD-bd_HRPKS_sdrA"/>
</dbReference>
<dbReference type="InterPro" id="IPR032821">
    <property type="entry name" value="PKS_assoc"/>
</dbReference>
<dbReference type="CDD" id="cd05195">
    <property type="entry name" value="enoyl_red"/>
    <property type="match status" value="1"/>
</dbReference>
<dbReference type="Gene3D" id="3.40.366.10">
    <property type="entry name" value="Malonyl-Coenzyme A Acyl Carrier Protein, domain 2"/>
    <property type="match status" value="1"/>
</dbReference>
<dbReference type="InterPro" id="IPR016035">
    <property type="entry name" value="Acyl_Trfase/lysoPLipase"/>
</dbReference>
<dbReference type="InterPro" id="IPR014043">
    <property type="entry name" value="Acyl_transferase_dom"/>
</dbReference>
<dbReference type="Pfam" id="PF00698">
    <property type="entry name" value="Acyl_transf_1"/>
    <property type="match status" value="1"/>
</dbReference>
<dbReference type="SMART" id="SM00827">
    <property type="entry name" value="PKS_AT"/>
    <property type="match status" value="1"/>
</dbReference>
<dbReference type="InterPro" id="IPR013154">
    <property type="entry name" value="ADH-like_N"/>
</dbReference>
<dbReference type="Proteomes" id="UP000030651">
    <property type="component" value="Unassembled WGS sequence"/>
</dbReference>
<dbReference type="InterPro" id="IPR011032">
    <property type="entry name" value="GroES-like_sf"/>
</dbReference>
<name>W3WKV6_PESFW</name>
<gene>
    <name evidence="10" type="ORF">PFICI_15056</name>
</gene>
<dbReference type="PROSITE" id="PS52004">
    <property type="entry name" value="KS3_2"/>
    <property type="match status" value="1"/>
</dbReference>
<dbReference type="InterPro" id="IPR049551">
    <property type="entry name" value="PKS_DH_C"/>
</dbReference>
<dbReference type="Pfam" id="PF00550">
    <property type="entry name" value="PP-binding"/>
    <property type="match status" value="1"/>
</dbReference>
<feature type="active site" description="Proton acceptor; for dehydratase activity" evidence="6">
    <location>
        <position position="998"/>
    </location>
</feature>
<keyword evidence="3" id="KW-0808">Transferase</keyword>
<feature type="domain" description="Ketosynthase family 3 (KS3)" evidence="8">
    <location>
        <begin position="33"/>
        <end position="462"/>
    </location>
</feature>
<evidence type="ECO:0000256" key="1">
    <source>
        <dbReference type="ARBA" id="ARBA00022450"/>
    </source>
</evidence>
<evidence type="ECO:0000313" key="11">
    <source>
        <dbReference type="Proteomes" id="UP000030651"/>
    </source>
</evidence>
<feature type="region of interest" description="N-terminal hotdog fold" evidence="6">
    <location>
        <begin position="966"/>
        <end position="1101"/>
    </location>
</feature>
<dbReference type="GO" id="GO:0006633">
    <property type="term" value="P:fatty acid biosynthetic process"/>
    <property type="evidence" value="ECO:0007669"/>
    <property type="project" value="InterPro"/>
</dbReference>
<dbReference type="KEGG" id="pfy:PFICI_15056"/>
<dbReference type="Pfam" id="PF16197">
    <property type="entry name" value="KAsynt_C_assoc"/>
    <property type="match status" value="1"/>
</dbReference>
<dbReference type="PROSITE" id="PS50075">
    <property type="entry name" value="CARRIER"/>
    <property type="match status" value="1"/>
</dbReference>
<keyword evidence="2" id="KW-0597">Phosphoprotein</keyword>
<dbReference type="InterPro" id="IPR020806">
    <property type="entry name" value="PKS_PP-bd"/>
</dbReference>
<dbReference type="HOGENOM" id="CLU_000022_31_0_1"/>
<dbReference type="PROSITE" id="PS52019">
    <property type="entry name" value="PKS_MFAS_DH"/>
    <property type="match status" value="1"/>
</dbReference>
<dbReference type="Pfam" id="PF00109">
    <property type="entry name" value="ketoacyl-synt"/>
    <property type="match status" value="1"/>
</dbReference>
<dbReference type="InterPro" id="IPR014031">
    <property type="entry name" value="Ketoacyl_synth_C"/>
</dbReference>
<feature type="domain" description="PKS/mFAS DH" evidence="9">
    <location>
        <begin position="966"/>
        <end position="1272"/>
    </location>
</feature>
<dbReference type="Pfam" id="PF14765">
    <property type="entry name" value="PS-DH"/>
    <property type="match status" value="1"/>
</dbReference>
<sequence length="2385" mass="262267">MDPNHHQPSNVFAVDGYTERKGGHTKAQQCDFPVPIAIIGMACRLPGHSMSPRDLWEFLKDGKVADITPPANRFRLQGHHDGSQKPYTMKTPGAMFMEDVDPAAFDAQFFQINASEASSMDPQQRVLMEVAYECLENAGIPKEQIDGTRMGCIVGASAVDYHDMDCRDPEDRTDSPTMGCGRALLSNRISHFLNVHGPSITVDTACSSGLTALQLACLYLRSSEADSMLVGGVNMYFSPERNQDMGAMRETASSTGYCHSFDTNADGYVIAEAVNSVLLKRLDDAIRDGDPIRAVIRGVAVNSAGKTAGIAMPSPKAQESVIRDAYRVAGIPNSDISETGYVECHGTGTRAGDPAEIEGLAAVFRTIKSSRDSIVIGSIKSNIGHSEAAAGLSSIIKATLSIENGLIPGTPSFRTPNPTIDFDRLGFKVSRTAIPWPKTSKLRASINSFGFGGANAHAVLESPKYLLPTYQPKHRSCFLTNEDIDGDFFLDDCCIIPTTPSARPYLLVLSANDEESLRDYAASLVSCLVNPAVQASTLDLAYTMSERRSLLRHRAFAVIRDTCVKKDTFTFVKRLPETPVLAFTFTGQGAQWPTMGKSLLTNHKEARETLKRLDAALMHLPQPPDFSLFEELTLDREPSALRRPELSQPLITALQVAYVNVLSAWGIRPSFVVGHSSGEIAAAYTAGYLSEETAIKIAYLRGVAVQQTKDESQLGMLAVGLPAEVLREYIKSDDNVQIACRNSASSTTVSGSLQGLELLQKKLQNAGHFTRLLQVDVAYHSDYMLPAASVYKDLICRAGIDQPCQINNGANIRMFSSVTGAEIGGPPDVSYWQRNLVAEVNFDSAVCSLLQTRTGPNIFIEIGPSNTLSGPIQESFRTVQDQRSDLRYTSVAKRNQDMESLLYELPGIIIGTGGSVDVTAVNGYTNQKEVPHVLIDLPNYAWNHSEKYWKESLASQDWRQRKFIKHDLLGSKILGTTWSNPTWRNTIRIQDLPWLMDHKIGDQVVFPASGYICMAIEAMYQANTMSIWKGVTPDNCVFRLRDAKFSRALVLSTSESTTINLTLAPFTGSMDSWYEFRVSSMKSDVWTHHASGLVRIESSQMDFENPTRLMMPLQHPMSTKEWYYNMQEIGMNFGPAFQKHLAVEHILGDCTSRSMVSLVPPGSKWQQSRYLLHPACMDGCFQATSFVLGQARFLTGSAAMVPFALDEMTLPFPTQQTQEATVSARFEYNGVGRQDTPKSYSLSCYVADPETGSLLLELNGLRLTEVDSSRALSSLHTFTGVHWDADINYLSVSDWRRLEIETTAGPSSPCLDRARVFARKLVQLAAHKKPDLQVLEINLESQDPSSLLLDQNDANETKNSQPVRLSRYQYYSSDANTVATIAERHGSDNRTEYAVHNFESSSLADHSGFDVALIRLLPGEAHNLPTTLRNVHSSLGKACFVLIVAEDSMTKALEPILSEAGFDTIVFLEIGVLCISAEVPSQEAAREVTIVKFDEQQIHPLELALRNSECSIRYLTPKSDIKRRDHILILDDPETTVMTRINDLQFEMLQKLVRSECNILWVTRGAQMRVDNPDSAIAHGLLRVMRNENPGLNLISLDVESFCNSSSLRAVEVCLGMLYRDSLALGQDSEFVERGGILHIGRILPDSQANSAVEENQVPSRLCTLKLQDNSRVIQLRAEQIGNLDSLHYQEVSSEPPNLEGDRVEIKVEAAGVNFKDVAITLGLIPENEYLLGGEGSGIVTRVAPGVTDVKPGQRVAFFERGSFGNTATTITKLLQVIPDTMSFAEAATIPCAFMTSMYCLFTLGEIKAGDTVLIHSATGGVGIAAIQLCQYIGATVYATVGSQEKQDFLLSTFGIPRERIFSSRNRAFAKQILDHTQGRGVDIILNSLTGDLLDESWRIIAEGGTMVEIGKKDILNQGLLSMSPFKRNATFRSFDLSHKEMDDDRKGRLLSEVFRLLRQGSLKPISPIHQFSFTEIPAALRHIGSGKHIGKLVITDNDNNSEVSVPVRLPRASIKLRGDAAYLVVGGLRGLCGTIALSLAMNGATQLVVMSRSRQDDPVSQKVKNDLQGCGCTVTFIQGDVTILEDVRRAFEITNSPIRGVIQGAMVLRDRIFDSMKVHEFYEALNCKVRGTWNIHNVSLEQPSSLDFFTLLSSVSGICGNKGQANYASANTFLDAFAAYRQRLGLNACSISLGVINHRGYLAEHQTVRDSFDSAIWHGIGEKLLGQILESSIQRQEYSPENVLGAAHIITGIQFPQPKESHLLYDARFSGLLSRESSVGKQQPTDGSQDVRALLLALRSKADAKTVSALVMAVCERYLVKSLRLSGALDPTRPLSDYGVDSLVTVEFRGYLRVHLGVELSTLEVLNASSLVSICKTVLERIEH</sequence>
<evidence type="ECO:0000259" key="7">
    <source>
        <dbReference type="PROSITE" id="PS50075"/>
    </source>
</evidence>
<dbReference type="InterPro" id="IPR057326">
    <property type="entry name" value="KR_dom"/>
</dbReference>
<dbReference type="RefSeq" id="XP_007841828.1">
    <property type="nucleotide sequence ID" value="XM_007843637.1"/>
</dbReference>
<dbReference type="SMART" id="SM00822">
    <property type="entry name" value="PKS_KR"/>
    <property type="match status" value="1"/>
</dbReference>
<dbReference type="SUPFAM" id="SSF52151">
    <property type="entry name" value="FabD/lysophospholipase-like"/>
    <property type="match status" value="1"/>
</dbReference>
<protein>
    <submittedName>
        <fullName evidence="10">Uncharacterized protein</fullName>
    </submittedName>
</protein>
<dbReference type="Pfam" id="PF08659">
    <property type="entry name" value="KR"/>
    <property type="match status" value="1"/>
</dbReference>
<evidence type="ECO:0000256" key="3">
    <source>
        <dbReference type="ARBA" id="ARBA00022679"/>
    </source>
</evidence>
<dbReference type="Pfam" id="PF13602">
    <property type="entry name" value="ADH_zinc_N_2"/>
    <property type="match status" value="1"/>
</dbReference>
<keyword evidence="11" id="KW-1185">Reference proteome</keyword>
<dbReference type="InterPro" id="IPR016039">
    <property type="entry name" value="Thiolase-like"/>
</dbReference>
<dbReference type="SUPFAM" id="SSF50129">
    <property type="entry name" value="GroES-like"/>
    <property type="match status" value="1"/>
</dbReference>
<dbReference type="GO" id="GO:0031177">
    <property type="term" value="F:phosphopantetheine binding"/>
    <property type="evidence" value="ECO:0007669"/>
    <property type="project" value="InterPro"/>
</dbReference>
<dbReference type="SMART" id="SM00825">
    <property type="entry name" value="PKS_KS"/>
    <property type="match status" value="1"/>
</dbReference>
<proteinExistence type="predicted"/>
<dbReference type="InterPro" id="IPR049552">
    <property type="entry name" value="PKS_DH_N"/>
</dbReference>
<evidence type="ECO:0000256" key="5">
    <source>
        <dbReference type="ARBA" id="ARBA00023268"/>
    </source>
</evidence>
<dbReference type="Gene3D" id="3.10.129.110">
    <property type="entry name" value="Polyketide synthase dehydratase"/>
    <property type="match status" value="1"/>
</dbReference>
<dbReference type="SMART" id="SM00829">
    <property type="entry name" value="PKS_ER"/>
    <property type="match status" value="1"/>
</dbReference>
<dbReference type="FunFam" id="3.40.50.720:FF:000209">
    <property type="entry name" value="Polyketide synthase Pks12"/>
    <property type="match status" value="1"/>
</dbReference>
<keyword evidence="4" id="KW-0560">Oxidoreductase</keyword>
<evidence type="ECO:0000259" key="8">
    <source>
        <dbReference type="PROSITE" id="PS52004"/>
    </source>
</evidence>
<reference evidence="11" key="1">
    <citation type="journal article" date="2015" name="BMC Genomics">
        <title>Genomic and transcriptomic analysis of the endophytic fungus Pestalotiopsis fici reveals its lifestyle and high potential for synthesis of natural products.</title>
        <authorList>
            <person name="Wang X."/>
            <person name="Zhang X."/>
            <person name="Liu L."/>
            <person name="Xiang M."/>
            <person name="Wang W."/>
            <person name="Sun X."/>
            <person name="Che Y."/>
            <person name="Guo L."/>
            <person name="Liu G."/>
            <person name="Guo L."/>
            <person name="Wang C."/>
            <person name="Yin W.B."/>
            <person name="Stadler M."/>
            <person name="Zhang X."/>
            <person name="Liu X."/>
        </authorList>
    </citation>
    <scope>NUCLEOTIDE SEQUENCE [LARGE SCALE GENOMIC DNA]</scope>
    <source>
        <strain evidence="11">W106-1 / CGMCC3.15140</strain>
    </source>
</reference>
<dbReference type="Pfam" id="PF23114">
    <property type="entry name" value="NAD-bd_HRPKS_sdrA"/>
    <property type="match status" value="1"/>
</dbReference>
<evidence type="ECO:0000313" key="10">
    <source>
        <dbReference type="EMBL" id="ETS73451.1"/>
    </source>
</evidence>
<dbReference type="SUPFAM" id="SSF47336">
    <property type="entry name" value="ACP-like"/>
    <property type="match status" value="1"/>
</dbReference>
<dbReference type="Pfam" id="PF02801">
    <property type="entry name" value="Ketoacyl-synt_C"/>
    <property type="match status" value="1"/>
</dbReference>
<dbReference type="InterPro" id="IPR020843">
    <property type="entry name" value="ER"/>
</dbReference>
<dbReference type="OrthoDB" id="329835at2759"/>
<dbReference type="eggNOG" id="KOG1202">
    <property type="taxonomic scope" value="Eukaryota"/>
</dbReference>
<dbReference type="InterPro" id="IPR020807">
    <property type="entry name" value="PKS_DH"/>
</dbReference>
<dbReference type="GO" id="GO:1901336">
    <property type="term" value="P:lactone biosynthetic process"/>
    <property type="evidence" value="ECO:0007669"/>
    <property type="project" value="UniProtKB-ARBA"/>
</dbReference>
<dbReference type="InParanoid" id="W3WKV6"/>
<dbReference type="InterPro" id="IPR020841">
    <property type="entry name" value="PKS_Beta-ketoAc_synthase_dom"/>
</dbReference>
<dbReference type="Gene3D" id="3.40.47.10">
    <property type="match status" value="1"/>
</dbReference>
<dbReference type="GO" id="GO:0044550">
    <property type="term" value="P:secondary metabolite biosynthetic process"/>
    <property type="evidence" value="ECO:0007669"/>
    <property type="project" value="UniProtKB-ARBA"/>
</dbReference>
<dbReference type="InterPro" id="IPR009081">
    <property type="entry name" value="PP-bd_ACP"/>
</dbReference>
<dbReference type="Pfam" id="PF08240">
    <property type="entry name" value="ADH_N"/>
    <property type="match status" value="1"/>
</dbReference>
<organism evidence="10 11">
    <name type="scientific">Pestalotiopsis fici (strain W106-1 / CGMCC3.15140)</name>
    <dbReference type="NCBI Taxonomy" id="1229662"/>
    <lineage>
        <taxon>Eukaryota</taxon>
        <taxon>Fungi</taxon>
        <taxon>Dikarya</taxon>
        <taxon>Ascomycota</taxon>
        <taxon>Pezizomycotina</taxon>
        <taxon>Sordariomycetes</taxon>
        <taxon>Xylariomycetidae</taxon>
        <taxon>Amphisphaeriales</taxon>
        <taxon>Sporocadaceae</taxon>
        <taxon>Pestalotiopsis</taxon>
    </lineage>
</organism>
<dbReference type="Gene3D" id="3.40.50.720">
    <property type="entry name" value="NAD(P)-binding Rossmann-like Domain"/>
    <property type="match status" value="2"/>
</dbReference>
<dbReference type="PANTHER" id="PTHR43775">
    <property type="entry name" value="FATTY ACID SYNTHASE"/>
    <property type="match status" value="1"/>
</dbReference>
<dbReference type="InterPro" id="IPR050091">
    <property type="entry name" value="PKS_NRPS_Biosynth_Enz"/>
</dbReference>
<dbReference type="GO" id="GO:0016491">
    <property type="term" value="F:oxidoreductase activity"/>
    <property type="evidence" value="ECO:0007669"/>
    <property type="project" value="UniProtKB-KW"/>
</dbReference>
<evidence type="ECO:0000259" key="9">
    <source>
        <dbReference type="PROSITE" id="PS52019"/>
    </source>
</evidence>
<dbReference type="SMART" id="SM00826">
    <property type="entry name" value="PKS_DH"/>
    <property type="match status" value="1"/>
</dbReference>
<accession>W3WKV6</accession>
<evidence type="ECO:0000256" key="6">
    <source>
        <dbReference type="PROSITE-ProRule" id="PRU01363"/>
    </source>
</evidence>
<dbReference type="CDD" id="cd00833">
    <property type="entry name" value="PKS"/>
    <property type="match status" value="1"/>
</dbReference>
<dbReference type="Gene3D" id="3.30.70.3290">
    <property type="match status" value="1"/>
</dbReference>
<dbReference type="InterPro" id="IPR049900">
    <property type="entry name" value="PKS_mFAS_DH"/>
</dbReference>
<evidence type="ECO:0000256" key="2">
    <source>
        <dbReference type="ARBA" id="ARBA00022553"/>
    </source>
</evidence>
<dbReference type="GO" id="GO:0004315">
    <property type="term" value="F:3-oxoacyl-[acyl-carrier-protein] synthase activity"/>
    <property type="evidence" value="ECO:0007669"/>
    <property type="project" value="InterPro"/>
</dbReference>
<dbReference type="GeneID" id="19280069"/>
<dbReference type="InterPro" id="IPR014030">
    <property type="entry name" value="Ketoacyl_synth_N"/>
</dbReference>
<feature type="domain" description="Carrier" evidence="7">
    <location>
        <begin position="2302"/>
        <end position="2383"/>
    </location>
</feature>
<dbReference type="PROSITE" id="PS00606">
    <property type="entry name" value="KS3_1"/>
    <property type="match status" value="1"/>
</dbReference>
<dbReference type="PANTHER" id="PTHR43775:SF18">
    <property type="entry name" value="ENZYME, PUTATIVE (JCVI)-RELATED"/>
    <property type="match status" value="1"/>
</dbReference>
<dbReference type="SUPFAM" id="SSF51735">
    <property type="entry name" value="NAD(P)-binding Rossmann-fold domains"/>
    <property type="match status" value="2"/>
</dbReference>
<dbReference type="SUPFAM" id="SSF55048">
    <property type="entry name" value="Probable ACP-binding domain of malonyl-CoA ACP transacylase"/>
    <property type="match status" value="1"/>
</dbReference>